<name>A0A1I7WM56_HETBA</name>
<dbReference type="PANTHER" id="PTHR24416">
    <property type="entry name" value="TYROSINE-PROTEIN KINASE RECEPTOR"/>
    <property type="match status" value="1"/>
</dbReference>
<dbReference type="Proteomes" id="UP000095283">
    <property type="component" value="Unplaced"/>
</dbReference>
<feature type="chain" id="PRO_5009310757" evidence="1">
    <location>
        <begin position="26"/>
        <end position="59"/>
    </location>
</feature>
<dbReference type="GO" id="GO:0043235">
    <property type="term" value="C:receptor complex"/>
    <property type="evidence" value="ECO:0007669"/>
    <property type="project" value="TreeGrafter"/>
</dbReference>
<organism evidence="3 4">
    <name type="scientific">Heterorhabditis bacteriophora</name>
    <name type="common">Entomopathogenic nematode worm</name>
    <dbReference type="NCBI Taxonomy" id="37862"/>
    <lineage>
        <taxon>Eukaryota</taxon>
        <taxon>Metazoa</taxon>
        <taxon>Ecdysozoa</taxon>
        <taxon>Nematoda</taxon>
        <taxon>Chromadorea</taxon>
        <taxon>Rhabditida</taxon>
        <taxon>Rhabditina</taxon>
        <taxon>Rhabditomorpha</taxon>
        <taxon>Strongyloidea</taxon>
        <taxon>Heterorhabditidae</taxon>
        <taxon>Heterorhabditis</taxon>
    </lineage>
</organism>
<dbReference type="SUPFAM" id="SSF56112">
    <property type="entry name" value="Protein kinase-like (PK-like)"/>
    <property type="match status" value="1"/>
</dbReference>
<dbReference type="AlphaFoldDB" id="A0A1I7WM56"/>
<dbReference type="GO" id="GO:0005886">
    <property type="term" value="C:plasma membrane"/>
    <property type="evidence" value="ECO:0007669"/>
    <property type="project" value="TreeGrafter"/>
</dbReference>
<dbReference type="GO" id="GO:0004714">
    <property type="term" value="F:transmembrane receptor protein tyrosine kinase activity"/>
    <property type="evidence" value="ECO:0007669"/>
    <property type="project" value="TreeGrafter"/>
</dbReference>
<evidence type="ECO:0000256" key="1">
    <source>
        <dbReference type="SAM" id="SignalP"/>
    </source>
</evidence>
<dbReference type="Pfam" id="PF07714">
    <property type="entry name" value="PK_Tyr_Ser-Thr"/>
    <property type="match status" value="1"/>
</dbReference>
<evidence type="ECO:0000259" key="2">
    <source>
        <dbReference type="Pfam" id="PF07714"/>
    </source>
</evidence>
<dbReference type="InterPro" id="IPR050122">
    <property type="entry name" value="RTK"/>
</dbReference>
<evidence type="ECO:0000313" key="3">
    <source>
        <dbReference type="Proteomes" id="UP000095283"/>
    </source>
</evidence>
<accession>A0A1I7WM56</accession>
<keyword evidence="1" id="KW-0732">Signal</keyword>
<dbReference type="WBParaSite" id="Hba_06229">
    <property type="protein sequence ID" value="Hba_06229"/>
    <property type="gene ID" value="Hba_06229"/>
</dbReference>
<protein>
    <submittedName>
        <fullName evidence="4">Pkinase_Tyr domain-containing protein</fullName>
    </submittedName>
</protein>
<feature type="signal peptide" evidence="1">
    <location>
        <begin position="1"/>
        <end position="25"/>
    </location>
</feature>
<keyword evidence="3" id="KW-1185">Reference proteome</keyword>
<feature type="domain" description="Serine-threonine/tyrosine-protein kinase catalytic" evidence="2">
    <location>
        <begin position="11"/>
        <end position="57"/>
    </location>
</feature>
<dbReference type="GO" id="GO:0007169">
    <property type="term" value="P:cell surface receptor protein tyrosine kinase signaling pathway"/>
    <property type="evidence" value="ECO:0007669"/>
    <property type="project" value="TreeGrafter"/>
</dbReference>
<dbReference type="InterPro" id="IPR011009">
    <property type="entry name" value="Kinase-like_dom_sf"/>
</dbReference>
<reference evidence="4" key="1">
    <citation type="submission" date="2016-11" db="UniProtKB">
        <authorList>
            <consortium name="WormBaseParasite"/>
        </authorList>
    </citation>
    <scope>IDENTIFICATION</scope>
</reference>
<sequence>MSTLLLKFFFIWSFSVLLFEIFSLGDSPYQEIKPQEMISYLEQGNRLPQPKQCPNEMWI</sequence>
<proteinExistence type="predicted"/>
<evidence type="ECO:0000313" key="4">
    <source>
        <dbReference type="WBParaSite" id="Hba_06229"/>
    </source>
</evidence>
<dbReference type="PANTHER" id="PTHR24416:SF600">
    <property type="entry name" value="PDGF- AND VEGF-RECEPTOR RELATED, ISOFORM J"/>
    <property type="match status" value="1"/>
</dbReference>
<dbReference type="Gene3D" id="1.10.510.10">
    <property type="entry name" value="Transferase(Phosphotransferase) domain 1"/>
    <property type="match status" value="1"/>
</dbReference>
<dbReference type="InterPro" id="IPR001245">
    <property type="entry name" value="Ser-Thr/Tyr_kinase_cat_dom"/>
</dbReference>